<evidence type="ECO:0000313" key="1">
    <source>
        <dbReference type="EMBL" id="CAE1250701.1"/>
    </source>
</evidence>
<dbReference type="AlphaFoldDB" id="A0A812BXA8"/>
<comment type="caution">
    <text evidence="1">The sequence shown here is derived from an EMBL/GenBank/DDBJ whole genome shotgun (WGS) entry which is preliminary data.</text>
</comment>
<evidence type="ECO:0000313" key="2">
    <source>
        <dbReference type="Proteomes" id="UP000597762"/>
    </source>
</evidence>
<gene>
    <name evidence="1" type="ORF">SPHA_27244</name>
</gene>
<accession>A0A812BXA8</accession>
<reference evidence="1" key="1">
    <citation type="submission" date="2021-01" db="EMBL/GenBank/DDBJ databases">
        <authorList>
            <person name="Li R."/>
            <person name="Bekaert M."/>
        </authorList>
    </citation>
    <scope>NUCLEOTIDE SEQUENCE</scope>
    <source>
        <strain evidence="1">Farmed</strain>
    </source>
</reference>
<dbReference type="EMBL" id="CAHIKZ030001048">
    <property type="protein sequence ID" value="CAE1250701.1"/>
    <property type="molecule type" value="Genomic_DNA"/>
</dbReference>
<organism evidence="1 2">
    <name type="scientific">Acanthosepion pharaonis</name>
    <name type="common">Pharaoh cuttlefish</name>
    <name type="synonym">Sepia pharaonis</name>
    <dbReference type="NCBI Taxonomy" id="158019"/>
    <lineage>
        <taxon>Eukaryota</taxon>
        <taxon>Metazoa</taxon>
        <taxon>Spiralia</taxon>
        <taxon>Lophotrochozoa</taxon>
        <taxon>Mollusca</taxon>
        <taxon>Cephalopoda</taxon>
        <taxon>Coleoidea</taxon>
        <taxon>Decapodiformes</taxon>
        <taxon>Sepiida</taxon>
        <taxon>Sepiina</taxon>
        <taxon>Sepiidae</taxon>
        <taxon>Acanthosepion</taxon>
    </lineage>
</organism>
<dbReference type="Proteomes" id="UP000597762">
    <property type="component" value="Unassembled WGS sequence"/>
</dbReference>
<proteinExistence type="predicted"/>
<sequence length="167" mass="18700">MTSQSYLQSPGESMVDPYGQPWIWSPRYSIPPCPKLFLSTEAARGLAKWVLNQLARVSLAKRNPSCLLPSPLNTRFCLSLRSYGSSRKPGAGYEVIGKLIAWPNLGRSLQWWWQNIDPPNSFHLAWVPLTIIARGVQPIPPTPLKFNLGLFPLSLSPDETCPLKCQI</sequence>
<name>A0A812BXA8_ACAPH</name>
<protein>
    <submittedName>
        <fullName evidence="1">Uncharacterized protein</fullName>
    </submittedName>
</protein>
<keyword evidence="2" id="KW-1185">Reference proteome</keyword>